<keyword evidence="4" id="KW-1185">Reference proteome</keyword>
<dbReference type="EMBL" id="JACLQD010000006">
    <property type="protein sequence ID" value="MBC2837359.1"/>
    <property type="molecule type" value="Genomic_DNA"/>
</dbReference>
<evidence type="ECO:0000256" key="1">
    <source>
        <dbReference type="ARBA" id="ARBA00022723"/>
    </source>
</evidence>
<reference evidence="3 4" key="1">
    <citation type="journal article" date="2017" name="Int. J. Syst. Evol. Microbiol.">
        <title>Gemmobacter straminiformis sp. nov., isolated from an artificial fountain.</title>
        <authorList>
            <person name="Kang J.Y."/>
            <person name="Kim M.J."/>
            <person name="Chun J."/>
            <person name="Son K.P."/>
            <person name="Jahng K.Y."/>
        </authorList>
    </citation>
    <scope>NUCLEOTIDE SEQUENCE [LARGE SCALE GENOMIC DNA]</scope>
    <source>
        <strain evidence="3 4">CAM-8</strain>
    </source>
</reference>
<dbReference type="Pfam" id="PF13669">
    <property type="entry name" value="Glyoxalase_4"/>
    <property type="match status" value="1"/>
</dbReference>
<dbReference type="InterPro" id="IPR051785">
    <property type="entry name" value="MMCE/EMCE_epimerase"/>
</dbReference>
<evidence type="ECO:0000259" key="2">
    <source>
        <dbReference type="PROSITE" id="PS51819"/>
    </source>
</evidence>
<dbReference type="SUPFAM" id="SSF54593">
    <property type="entry name" value="Glyoxalase/Bleomycin resistance protein/Dihydroxybiphenyl dioxygenase"/>
    <property type="match status" value="1"/>
</dbReference>
<dbReference type="RefSeq" id="WP_185798977.1">
    <property type="nucleotide sequence ID" value="NZ_JACLQD010000006.1"/>
</dbReference>
<sequence>MGIPGIRGMEHVGITVPDINEACDFFTRILGAEVLFTAATDFRGEGDWMHEHLNVHPRSEIKEFRYVRLGNGTNLEVFQYSAPDQKTEGPLKNSDVGGHHMAFYVDDMEAAITFLKDNGVKVLGEPTSYTDGPNLGLTWCYFMAPWGLQLEVVSSPKGTVFDNEAKQAGRRRLFDPSRPAETLI</sequence>
<dbReference type="GO" id="GO:0046491">
    <property type="term" value="P:L-methylmalonyl-CoA metabolic process"/>
    <property type="evidence" value="ECO:0007669"/>
    <property type="project" value="TreeGrafter"/>
</dbReference>
<dbReference type="PROSITE" id="PS51819">
    <property type="entry name" value="VOC"/>
    <property type="match status" value="1"/>
</dbReference>
<dbReference type="PANTHER" id="PTHR43048:SF6">
    <property type="entry name" value="BLR8189 PROTEIN"/>
    <property type="match status" value="1"/>
</dbReference>
<dbReference type="InterPro" id="IPR029068">
    <property type="entry name" value="Glyas_Bleomycin-R_OHBP_Dase"/>
</dbReference>
<protein>
    <submittedName>
        <fullName evidence="3">VOC family protein</fullName>
    </submittedName>
</protein>
<dbReference type="GO" id="GO:0046872">
    <property type="term" value="F:metal ion binding"/>
    <property type="evidence" value="ECO:0007669"/>
    <property type="project" value="UniProtKB-KW"/>
</dbReference>
<organism evidence="3 4">
    <name type="scientific">Paragemmobacter straminiformis</name>
    <dbReference type="NCBI Taxonomy" id="2045119"/>
    <lineage>
        <taxon>Bacteria</taxon>
        <taxon>Pseudomonadati</taxon>
        <taxon>Pseudomonadota</taxon>
        <taxon>Alphaproteobacteria</taxon>
        <taxon>Rhodobacterales</taxon>
        <taxon>Paracoccaceae</taxon>
        <taxon>Paragemmobacter</taxon>
    </lineage>
</organism>
<name>A0A842ICR9_9RHOB</name>
<evidence type="ECO:0000313" key="4">
    <source>
        <dbReference type="Proteomes" id="UP000555411"/>
    </source>
</evidence>
<dbReference type="InterPro" id="IPR037523">
    <property type="entry name" value="VOC_core"/>
</dbReference>
<comment type="caution">
    <text evidence="3">The sequence shown here is derived from an EMBL/GenBank/DDBJ whole genome shotgun (WGS) entry which is preliminary data.</text>
</comment>
<dbReference type="Proteomes" id="UP000555411">
    <property type="component" value="Unassembled WGS sequence"/>
</dbReference>
<dbReference type="AlphaFoldDB" id="A0A842ICR9"/>
<dbReference type="PANTHER" id="PTHR43048">
    <property type="entry name" value="METHYLMALONYL-COA EPIMERASE"/>
    <property type="match status" value="1"/>
</dbReference>
<dbReference type="GO" id="GO:0004493">
    <property type="term" value="F:methylmalonyl-CoA epimerase activity"/>
    <property type="evidence" value="ECO:0007669"/>
    <property type="project" value="TreeGrafter"/>
</dbReference>
<feature type="domain" description="VOC" evidence="2">
    <location>
        <begin position="8"/>
        <end position="155"/>
    </location>
</feature>
<keyword evidence="1" id="KW-0479">Metal-binding</keyword>
<proteinExistence type="predicted"/>
<gene>
    <name evidence="3" type="ORF">H7F16_17705</name>
</gene>
<evidence type="ECO:0000313" key="3">
    <source>
        <dbReference type="EMBL" id="MBC2837359.1"/>
    </source>
</evidence>
<accession>A0A842ICR9</accession>
<dbReference type="Gene3D" id="3.10.180.10">
    <property type="entry name" value="2,3-Dihydroxybiphenyl 1,2-Dioxygenase, domain 1"/>
    <property type="match status" value="1"/>
</dbReference>